<feature type="compositionally biased region" description="Low complexity" evidence="1">
    <location>
        <begin position="90"/>
        <end position="103"/>
    </location>
</feature>
<accession>X6LZX3</accession>
<feature type="region of interest" description="Disordered" evidence="1">
    <location>
        <begin position="1"/>
        <end position="143"/>
    </location>
</feature>
<feature type="compositionally biased region" description="Polar residues" evidence="1">
    <location>
        <begin position="43"/>
        <end position="80"/>
    </location>
</feature>
<protein>
    <recommendedName>
        <fullName evidence="2">Reverse transcriptase domain-containing protein</fullName>
    </recommendedName>
</protein>
<proteinExistence type="predicted"/>
<evidence type="ECO:0000259" key="2">
    <source>
        <dbReference type="Pfam" id="PF00078"/>
    </source>
</evidence>
<dbReference type="AlphaFoldDB" id="X6LZX3"/>
<gene>
    <name evidence="3" type="ORF">RFI_29928</name>
</gene>
<reference evidence="3 4" key="1">
    <citation type="journal article" date="2013" name="Curr. Biol.">
        <title>The Genome of the Foraminiferan Reticulomyxa filosa.</title>
        <authorList>
            <person name="Glockner G."/>
            <person name="Hulsmann N."/>
            <person name="Schleicher M."/>
            <person name="Noegel A.A."/>
            <person name="Eichinger L."/>
            <person name="Gallinger C."/>
            <person name="Pawlowski J."/>
            <person name="Sierra R."/>
            <person name="Euteneuer U."/>
            <person name="Pillet L."/>
            <person name="Moustafa A."/>
            <person name="Platzer M."/>
            <person name="Groth M."/>
            <person name="Szafranski K."/>
            <person name="Schliwa M."/>
        </authorList>
    </citation>
    <scope>NUCLEOTIDE SEQUENCE [LARGE SCALE GENOMIC DNA]</scope>
</reference>
<dbReference type="OrthoDB" id="7433202at2759"/>
<feature type="compositionally biased region" description="Basic and acidic residues" evidence="1">
    <location>
        <begin position="8"/>
        <end position="39"/>
    </location>
</feature>
<dbReference type="EMBL" id="ASPP01026143">
    <property type="protein sequence ID" value="ETO07463.1"/>
    <property type="molecule type" value="Genomic_DNA"/>
</dbReference>
<keyword evidence="4" id="KW-1185">Reference proteome</keyword>
<dbReference type="Proteomes" id="UP000023152">
    <property type="component" value="Unassembled WGS sequence"/>
</dbReference>
<dbReference type="Pfam" id="PF00078">
    <property type="entry name" value="RVT_1"/>
    <property type="match status" value="1"/>
</dbReference>
<sequence>MITVNAIEKQDMVRQHTEQSPREHSRARQPEAKHQHPEIQRAGQHNLNYQEAQQTDIGNQESQSSPDKHSNTNQQSVTQHTELRRSLRLQKGTQQTKQATANQPHVDQQKKQSSQTNQRDPNNEEDPDEEKYPTNNDTNNRQHAPSAQIIPNFAYSSWHPPDLHAIICHPAKLIPRIPFKIRNVFANAVSKCLRDIADDNNNKAWIKWTVFVRVVLWHPGRGGKKHTKAIINAITRRLKMWGQRAYKQLWEEFVECSNQISKSKNRQIPKSTSSNNKRYLRLAAIGDYSGAFNALSPNNTHSLPIIPKTTPPTLRNCPNTLTTSKGLQRGAMISSHLNTSLTCCHLRRRLKSLHAGEEHADAIKAEVGDNQFGVNTKSGIEMFTHGFKLIVKYVKANPGAVAVKIDIQNAFNTMKCSKMLELIRIKLPSVVPLCPGFLFQTCQALSPDGAIMNSKTGVYQWDPLAGALFAVSLADTTKLAFTGLDDLYFAAYHDDITIAAPNSASILIALVSLSNIKQTHGISINSSKSEWIADRDIVLPHPFNDIPHNHEFNTSIVNIPIGNDDHKSKFMEPHIQEWSRQFGALMDLRHSQTTMLLLRHSMHIFRVNYHIRINFVGNHQDWAKQYNSKIRECLESIMALPLNDIQKGGLRHPYSRFNSKCSVPSIVIYRRPSTENRA</sequence>
<organism evidence="3 4">
    <name type="scientific">Reticulomyxa filosa</name>
    <dbReference type="NCBI Taxonomy" id="46433"/>
    <lineage>
        <taxon>Eukaryota</taxon>
        <taxon>Sar</taxon>
        <taxon>Rhizaria</taxon>
        <taxon>Retaria</taxon>
        <taxon>Foraminifera</taxon>
        <taxon>Monothalamids</taxon>
        <taxon>Reticulomyxidae</taxon>
        <taxon>Reticulomyxa</taxon>
    </lineage>
</organism>
<dbReference type="InterPro" id="IPR000477">
    <property type="entry name" value="RT_dom"/>
</dbReference>
<evidence type="ECO:0000313" key="3">
    <source>
        <dbReference type="EMBL" id="ETO07463.1"/>
    </source>
</evidence>
<name>X6LZX3_RETFI</name>
<feature type="domain" description="Reverse transcriptase" evidence="2">
    <location>
        <begin position="365"/>
        <end position="533"/>
    </location>
</feature>
<evidence type="ECO:0000313" key="4">
    <source>
        <dbReference type="Proteomes" id="UP000023152"/>
    </source>
</evidence>
<evidence type="ECO:0000256" key="1">
    <source>
        <dbReference type="SAM" id="MobiDB-lite"/>
    </source>
</evidence>
<comment type="caution">
    <text evidence="3">The sequence shown here is derived from an EMBL/GenBank/DDBJ whole genome shotgun (WGS) entry which is preliminary data.</text>
</comment>
<feature type="compositionally biased region" description="Polar residues" evidence="1">
    <location>
        <begin position="133"/>
        <end position="143"/>
    </location>
</feature>